<dbReference type="STRING" id="1855823.MCCS_06110"/>
<dbReference type="EMBL" id="CP021059">
    <property type="protein sequence ID" value="ARQ06262.1"/>
    <property type="molecule type" value="Genomic_DNA"/>
</dbReference>
<name>A0A1W7A9G4_9STAP</name>
<dbReference type="InterPro" id="IPR039935">
    <property type="entry name" value="YML079W-like"/>
</dbReference>
<dbReference type="InterPro" id="IPR009327">
    <property type="entry name" value="Cupin_DUF985"/>
</dbReference>
<dbReference type="AlphaFoldDB" id="A0A1W7A9G4"/>
<accession>A0A1W7A9G4</accession>
<dbReference type="SUPFAM" id="SSF51182">
    <property type="entry name" value="RmlC-like cupins"/>
    <property type="match status" value="1"/>
</dbReference>
<protein>
    <recommendedName>
        <fullName evidence="1">DUF985 domain-containing protein</fullName>
    </recommendedName>
</protein>
<dbReference type="RefSeq" id="WP_086041940.1">
    <property type="nucleotide sequence ID" value="NZ_CBCRZA010000001.1"/>
</dbReference>
<evidence type="ECO:0000259" key="1">
    <source>
        <dbReference type="Pfam" id="PF06172"/>
    </source>
</evidence>
<dbReference type="CDD" id="cd06121">
    <property type="entry name" value="cupin_YML079wp"/>
    <property type="match status" value="1"/>
</dbReference>
<dbReference type="Proteomes" id="UP000194154">
    <property type="component" value="Chromosome"/>
</dbReference>
<dbReference type="OrthoDB" id="9798288at2"/>
<gene>
    <name evidence="2" type="ORF">MCCS_06110</name>
</gene>
<dbReference type="PANTHER" id="PTHR33387:SF3">
    <property type="entry name" value="DUF985 DOMAIN-CONTAINING PROTEIN"/>
    <property type="match status" value="1"/>
</dbReference>
<dbReference type="Pfam" id="PF06172">
    <property type="entry name" value="Cupin_5"/>
    <property type="match status" value="1"/>
</dbReference>
<proteinExistence type="predicted"/>
<keyword evidence="3" id="KW-1185">Reference proteome</keyword>
<dbReference type="GeneID" id="35294750"/>
<dbReference type="Gene3D" id="2.60.120.10">
    <property type="entry name" value="Jelly Rolls"/>
    <property type="match status" value="1"/>
</dbReference>
<reference evidence="2 3" key="1">
    <citation type="journal article" date="2017" name="Int. J. Syst. Evol. Microbiol.">
        <title>Macrococcus canis sp. nov., a skin bacterium associated with infections in dogs.</title>
        <authorList>
            <person name="Gobeli Brawand S."/>
            <person name="Cotting K."/>
            <person name="Gomez-Sanz E."/>
            <person name="Collaud A."/>
            <person name="Thomann A."/>
            <person name="Brodard I."/>
            <person name="Rodriguez-Campos S."/>
            <person name="Strauss C."/>
            <person name="Perreten V."/>
        </authorList>
    </citation>
    <scope>NUCLEOTIDE SEQUENCE [LARGE SCALE GENOMIC DNA]</scope>
    <source>
        <strain evidence="2 3">KM45013</strain>
    </source>
</reference>
<dbReference type="InterPro" id="IPR011051">
    <property type="entry name" value="RmlC_Cupin_sf"/>
</dbReference>
<dbReference type="KEGG" id="mcak:MCCS_06110"/>
<sequence length="161" mass="18884">MNKQDFIETLQLQPHPEGGYYYETYQSELQVEGKKLYTSIYFLLEAGNISHFHRIQSDELWYFHAGDSLTIHMIHPDGRYQSVKLGLDVKKGEVPQYLVPKNTIFASTVEGEDEWSLVGCMVAPGFTFEDFELFTQDELMQWYPEHHAIIEKYALKHKEDE</sequence>
<feature type="domain" description="DUF985" evidence="1">
    <location>
        <begin position="4"/>
        <end position="134"/>
    </location>
</feature>
<evidence type="ECO:0000313" key="3">
    <source>
        <dbReference type="Proteomes" id="UP000194154"/>
    </source>
</evidence>
<dbReference type="InterPro" id="IPR014710">
    <property type="entry name" value="RmlC-like_jellyroll"/>
</dbReference>
<dbReference type="PANTHER" id="PTHR33387">
    <property type="entry name" value="RMLC-LIKE JELLY ROLL FOLD PROTEIN"/>
    <property type="match status" value="1"/>
</dbReference>
<evidence type="ECO:0000313" key="2">
    <source>
        <dbReference type="EMBL" id="ARQ06262.1"/>
    </source>
</evidence>
<organism evidence="2 3">
    <name type="scientific">Macrococcoides canis</name>
    <dbReference type="NCBI Taxonomy" id="1855823"/>
    <lineage>
        <taxon>Bacteria</taxon>
        <taxon>Bacillati</taxon>
        <taxon>Bacillota</taxon>
        <taxon>Bacilli</taxon>
        <taxon>Bacillales</taxon>
        <taxon>Staphylococcaceae</taxon>
        <taxon>Macrococcoides</taxon>
    </lineage>
</organism>